<dbReference type="Pfam" id="PF12804">
    <property type="entry name" value="NTP_transf_3"/>
    <property type="match status" value="1"/>
</dbReference>
<dbReference type="PANTHER" id="PTHR43584">
    <property type="entry name" value="NUCLEOTIDYL TRANSFERASE"/>
    <property type="match status" value="1"/>
</dbReference>
<dbReference type="AlphaFoldDB" id="A0AAT9G6D2"/>
<dbReference type="PANTHER" id="PTHR43584:SF3">
    <property type="entry name" value="BIFUNCTIONAL PROTEIN GLMU"/>
    <property type="match status" value="1"/>
</dbReference>
<keyword evidence="6" id="KW-0012">Acyltransferase</keyword>
<evidence type="ECO:0000256" key="6">
    <source>
        <dbReference type="ARBA" id="ARBA00023315"/>
    </source>
</evidence>
<organism evidence="11">
    <name type="scientific">Candidatus Tisiphia endosymbiont of Sergentomyia squamirostris</name>
    <dbReference type="NCBI Taxonomy" id="3113639"/>
    <lineage>
        <taxon>Bacteria</taxon>
        <taxon>Pseudomonadati</taxon>
        <taxon>Pseudomonadota</taxon>
        <taxon>Alphaproteobacteria</taxon>
        <taxon>Rickettsiales</taxon>
        <taxon>Rickettsiaceae</taxon>
        <taxon>Rickettsieae</taxon>
        <taxon>Candidatus Tisiphia</taxon>
    </lineage>
</organism>
<dbReference type="SUPFAM" id="SSF53448">
    <property type="entry name" value="Nucleotide-diphospho-sugar transferases"/>
    <property type="match status" value="1"/>
</dbReference>
<dbReference type="GO" id="GO:0003977">
    <property type="term" value="F:UDP-N-acetylglucosamine diphosphorylase activity"/>
    <property type="evidence" value="ECO:0007669"/>
    <property type="project" value="UniProtKB-EC"/>
</dbReference>
<proteinExistence type="inferred from homology"/>
<reference evidence="11" key="1">
    <citation type="submission" date="2024-01" db="EMBL/GenBank/DDBJ databases">
        <title>Sequencing the genomes of a sandfly, Sergentomyia squamirostris, and its two endosymbionts.</title>
        <authorList>
            <person name="Itokawa K."/>
            <person name="Sanjoba C."/>
        </authorList>
    </citation>
    <scope>NUCLEOTIDE SEQUENCE</scope>
    <source>
        <strain evidence="11">RiSSQ</strain>
    </source>
</reference>
<feature type="domain" description="MobA-like NTP transferase" evidence="10">
    <location>
        <begin position="6"/>
        <end position="133"/>
    </location>
</feature>
<dbReference type="InterPro" id="IPR029044">
    <property type="entry name" value="Nucleotide-diphossugar_trans"/>
</dbReference>
<evidence type="ECO:0000256" key="8">
    <source>
        <dbReference type="ARBA" id="ARBA00048493"/>
    </source>
</evidence>
<evidence type="ECO:0000259" key="10">
    <source>
        <dbReference type="Pfam" id="PF12804"/>
    </source>
</evidence>
<protein>
    <submittedName>
        <fullName evidence="11">NTP transferase domain-containing protein</fullName>
    </submittedName>
</protein>
<accession>A0AAT9G6D2</accession>
<comment type="similarity">
    <text evidence="2">In the N-terminal section; belongs to the N-acetylglucosamine-1-phosphate uridyltransferase family.</text>
</comment>
<keyword evidence="4" id="KW-0548">Nucleotidyltransferase</keyword>
<evidence type="ECO:0000256" key="1">
    <source>
        <dbReference type="ARBA" id="ARBA00007707"/>
    </source>
</evidence>
<comment type="similarity">
    <text evidence="1">In the C-terminal section; belongs to the transferase hexapeptide repeat family.</text>
</comment>
<keyword evidence="5" id="KW-0460">Magnesium</keyword>
<dbReference type="InterPro" id="IPR025877">
    <property type="entry name" value="MobA-like_NTP_Trfase"/>
</dbReference>
<keyword evidence="3 11" id="KW-0808">Transferase</keyword>
<evidence type="ECO:0000256" key="3">
    <source>
        <dbReference type="ARBA" id="ARBA00022679"/>
    </source>
</evidence>
<evidence type="ECO:0000256" key="2">
    <source>
        <dbReference type="ARBA" id="ARBA00007947"/>
    </source>
</evidence>
<dbReference type="GO" id="GO:0019134">
    <property type="term" value="F:glucosamine-1-phosphate N-acetyltransferase activity"/>
    <property type="evidence" value="ECO:0007669"/>
    <property type="project" value="UniProtKB-EC"/>
</dbReference>
<evidence type="ECO:0000256" key="4">
    <source>
        <dbReference type="ARBA" id="ARBA00022695"/>
    </source>
</evidence>
<dbReference type="Gene3D" id="3.90.550.10">
    <property type="entry name" value="Spore Coat Polysaccharide Biosynthesis Protein SpsA, Chain A"/>
    <property type="match status" value="1"/>
</dbReference>
<name>A0AAT9G6D2_9RICK</name>
<dbReference type="InterPro" id="IPR050065">
    <property type="entry name" value="GlmU-like"/>
</dbReference>
<dbReference type="EMBL" id="AP029170">
    <property type="protein sequence ID" value="BFD45381.1"/>
    <property type="molecule type" value="Genomic_DNA"/>
</dbReference>
<comment type="function">
    <text evidence="9">Catalyzes the last two sequential reactions in the de novo biosynthetic pathway for UDP-N-acetylglucosamine (UDP-GlcNAc). The C-terminal domain catalyzes the transfer of acetyl group from acetyl coenzyme A to glucosamine-1-phosphate (GlcN-1-P) to produce N-acetylglucosamine-1-phosphate (GlcNAc-1-P), which is converted into UDP-GlcNAc by the transfer of uridine 5-monophosphate (from uridine 5-triphosphate), a reaction catalyzed by the N-terminal domain.</text>
</comment>
<evidence type="ECO:0000256" key="9">
    <source>
        <dbReference type="ARBA" id="ARBA00049628"/>
    </source>
</evidence>
<evidence type="ECO:0000256" key="5">
    <source>
        <dbReference type="ARBA" id="ARBA00022842"/>
    </source>
</evidence>
<sequence length="245" mass="27098">MDCQIIVLAAGNGRRMESSLPKVMHEVGGRPMLDRVITNANKVTKDIILVRSLQLEEYTSSYKEVCKFALQLEPLGTAHAVYTALDLVDDNKIVAVLYGDNPLITANIINDLLDHLVSTNSAITTLSFKRDNPGQYGRIVTDELGYFLKIVEFKEATSEEQAITICNSGIMAFEAGILKKYLPTIFLGKVDRSKELYLTALVKIAKDSGEKVSYLLSSDHDIVLGVNTKQELEEANKTIAKLMGR</sequence>
<evidence type="ECO:0000313" key="11">
    <source>
        <dbReference type="EMBL" id="BFD45381.1"/>
    </source>
</evidence>
<comment type="catalytic activity">
    <reaction evidence="7">
        <text>alpha-D-glucosamine 1-phosphate + acetyl-CoA = N-acetyl-alpha-D-glucosamine 1-phosphate + CoA + H(+)</text>
        <dbReference type="Rhea" id="RHEA:13725"/>
        <dbReference type="ChEBI" id="CHEBI:15378"/>
        <dbReference type="ChEBI" id="CHEBI:57287"/>
        <dbReference type="ChEBI" id="CHEBI:57288"/>
        <dbReference type="ChEBI" id="CHEBI:57776"/>
        <dbReference type="ChEBI" id="CHEBI:58516"/>
        <dbReference type="EC" id="2.3.1.157"/>
    </reaction>
</comment>
<comment type="catalytic activity">
    <reaction evidence="8">
        <text>N-acetyl-alpha-D-glucosamine 1-phosphate + UTP + H(+) = UDP-N-acetyl-alpha-D-glucosamine + diphosphate</text>
        <dbReference type="Rhea" id="RHEA:13509"/>
        <dbReference type="ChEBI" id="CHEBI:15378"/>
        <dbReference type="ChEBI" id="CHEBI:33019"/>
        <dbReference type="ChEBI" id="CHEBI:46398"/>
        <dbReference type="ChEBI" id="CHEBI:57705"/>
        <dbReference type="ChEBI" id="CHEBI:57776"/>
        <dbReference type="EC" id="2.7.7.23"/>
    </reaction>
</comment>
<gene>
    <name evidence="11" type="ORF">DMENIID0002_00270</name>
</gene>
<evidence type="ECO:0000256" key="7">
    <source>
        <dbReference type="ARBA" id="ARBA00048247"/>
    </source>
</evidence>
<dbReference type="CDD" id="cd02540">
    <property type="entry name" value="GT2_GlmU_N_bac"/>
    <property type="match status" value="1"/>
</dbReference>